<dbReference type="InterPro" id="IPR011050">
    <property type="entry name" value="Pectin_lyase_fold/virulence"/>
</dbReference>
<dbReference type="InterPro" id="IPR012334">
    <property type="entry name" value="Pectin_lyas_fold"/>
</dbReference>
<evidence type="ECO:0000313" key="1">
    <source>
        <dbReference type="EMBL" id="GAG59842.1"/>
    </source>
</evidence>
<accession>X0ZP49</accession>
<dbReference type="Gene3D" id="2.160.20.10">
    <property type="entry name" value="Single-stranded right-handed beta-helix, Pectin lyase-like"/>
    <property type="match status" value="1"/>
</dbReference>
<dbReference type="InterPro" id="IPR059226">
    <property type="entry name" value="Choice_anch_Q_dom"/>
</dbReference>
<dbReference type="AlphaFoldDB" id="X0ZP49"/>
<comment type="caution">
    <text evidence="1">The sequence shown here is derived from an EMBL/GenBank/DDBJ whole genome shotgun (WGS) entry which is preliminary data.</text>
</comment>
<dbReference type="EMBL" id="BART01007571">
    <property type="protein sequence ID" value="GAG59842.1"/>
    <property type="molecule type" value="Genomic_DNA"/>
</dbReference>
<evidence type="ECO:0008006" key="2">
    <source>
        <dbReference type="Google" id="ProtNLM"/>
    </source>
</evidence>
<dbReference type="SUPFAM" id="SSF51126">
    <property type="entry name" value="Pectin lyase-like"/>
    <property type="match status" value="1"/>
</dbReference>
<proteinExistence type="predicted"/>
<dbReference type="NCBIfam" id="NF041518">
    <property type="entry name" value="choice_anch_Q"/>
    <property type="match status" value="1"/>
</dbReference>
<gene>
    <name evidence="1" type="ORF">S01H4_17204</name>
</gene>
<reference evidence="1" key="1">
    <citation type="journal article" date="2014" name="Front. Microbiol.">
        <title>High frequency of phylogenetically diverse reductive dehalogenase-homologous genes in deep subseafloor sedimentary metagenomes.</title>
        <authorList>
            <person name="Kawai M."/>
            <person name="Futagami T."/>
            <person name="Toyoda A."/>
            <person name="Takaki Y."/>
            <person name="Nishi S."/>
            <person name="Hori S."/>
            <person name="Arai W."/>
            <person name="Tsubouchi T."/>
            <person name="Morono Y."/>
            <person name="Uchiyama I."/>
            <person name="Ito T."/>
            <person name="Fujiyama A."/>
            <person name="Inagaki F."/>
            <person name="Takami H."/>
        </authorList>
    </citation>
    <scope>NUCLEOTIDE SEQUENCE</scope>
    <source>
        <strain evidence="1">Expedition CK06-06</strain>
    </source>
</reference>
<sequence>SGDLQGNDSKDIALTKLLNNQLRQDNSYRVVEASGTDYDTVLDGLIITGGNARGAFSSIYNKGGGLYCKSGSLTVSDCVFTANSATLGAGIYNSEGDPLLANCTFLLNYASDKGGGMYNTKGSSVLSNCVFGSNCAKENGGGVYNEYNSPIVANCTFSKNSAYVGAGVYCHKSKPIITNCILWGNNCRYGELEPSQIYAVEAIISYSCIQGLTAGSAGKGNIGLDPQFSEAAENNFNLKSTSPCIDAGTNDSLPVETNTDVDGTLRVKDGNRNGIAEIDIGAQEF</sequence>
<protein>
    <recommendedName>
        <fullName evidence="2">Right handed beta helix domain-containing protein</fullName>
    </recommendedName>
</protein>
<feature type="non-terminal residue" evidence="1">
    <location>
        <position position="1"/>
    </location>
</feature>
<organism evidence="1">
    <name type="scientific">marine sediment metagenome</name>
    <dbReference type="NCBI Taxonomy" id="412755"/>
    <lineage>
        <taxon>unclassified sequences</taxon>
        <taxon>metagenomes</taxon>
        <taxon>ecological metagenomes</taxon>
    </lineage>
</organism>
<name>X0ZP49_9ZZZZ</name>